<evidence type="ECO:0000256" key="2">
    <source>
        <dbReference type="ARBA" id="ARBA00007601"/>
    </source>
</evidence>
<evidence type="ECO:0000256" key="7">
    <source>
        <dbReference type="RuleBase" id="RU000682"/>
    </source>
</evidence>
<name>A0AAN4ZNT7_9BILA</name>
<evidence type="ECO:0000256" key="1">
    <source>
        <dbReference type="ARBA" id="ARBA00004123"/>
    </source>
</evidence>
<comment type="subcellular location">
    <subcellularLocation>
        <location evidence="1 6 7">Nucleus</location>
    </subcellularLocation>
</comment>
<dbReference type="GO" id="GO:0000981">
    <property type="term" value="F:DNA-binding transcription factor activity, RNA polymerase II-specific"/>
    <property type="evidence" value="ECO:0007669"/>
    <property type="project" value="InterPro"/>
</dbReference>
<evidence type="ECO:0000256" key="5">
    <source>
        <dbReference type="ARBA" id="ARBA00023242"/>
    </source>
</evidence>
<dbReference type="Pfam" id="PF00046">
    <property type="entry name" value="Homeodomain"/>
    <property type="match status" value="1"/>
</dbReference>
<dbReference type="GO" id="GO:0005634">
    <property type="term" value="C:nucleus"/>
    <property type="evidence" value="ECO:0007669"/>
    <property type="project" value="UniProtKB-SubCell"/>
</dbReference>
<dbReference type="InterPro" id="IPR017970">
    <property type="entry name" value="Homeobox_CS"/>
</dbReference>
<keyword evidence="5 6" id="KW-0539">Nucleus</keyword>
<dbReference type="Pfam" id="PF03792">
    <property type="entry name" value="PBC"/>
    <property type="match status" value="1"/>
</dbReference>
<feature type="DNA-binding region" description="Homeobox" evidence="6">
    <location>
        <begin position="110"/>
        <end position="172"/>
    </location>
</feature>
<dbReference type="GO" id="GO:0000987">
    <property type="term" value="F:cis-regulatory region sequence-specific DNA binding"/>
    <property type="evidence" value="ECO:0007669"/>
    <property type="project" value="UniProtKB-ARBA"/>
</dbReference>
<organism evidence="10 11">
    <name type="scientific">Pristionchus mayeri</name>
    <dbReference type="NCBI Taxonomy" id="1317129"/>
    <lineage>
        <taxon>Eukaryota</taxon>
        <taxon>Metazoa</taxon>
        <taxon>Ecdysozoa</taxon>
        <taxon>Nematoda</taxon>
        <taxon>Chromadorea</taxon>
        <taxon>Rhabditida</taxon>
        <taxon>Rhabditina</taxon>
        <taxon>Diplogasteromorpha</taxon>
        <taxon>Diplogasteroidea</taxon>
        <taxon>Neodiplogasteridae</taxon>
        <taxon>Pristionchus</taxon>
    </lineage>
</organism>
<dbReference type="SUPFAM" id="SSF46689">
    <property type="entry name" value="Homeodomain-like"/>
    <property type="match status" value="1"/>
</dbReference>
<evidence type="ECO:0000256" key="3">
    <source>
        <dbReference type="ARBA" id="ARBA00023125"/>
    </source>
</evidence>
<dbReference type="AlphaFoldDB" id="A0AAN4ZNT7"/>
<dbReference type="PANTHER" id="PTHR11850">
    <property type="entry name" value="HOMEOBOX PROTEIN TRANSCRIPTION FACTORS"/>
    <property type="match status" value="1"/>
</dbReference>
<feature type="non-terminal residue" evidence="10">
    <location>
        <position position="222"/>
    </location>
</feature>
<keyword evidence="3 6" id="KW-0238">DNA-binding</keyword>
<evidence type="ECO:0000256" key="4">
    <source>
        <dbReference type="ARBA" id="ARBA00023155"/>
    </source>
</evidence>
<evidence type="ECO:0000313" key="10">
    <source>
        <dbReference type="EMBL" id="GMR41682.1"/>
    </source>
</evidence>
<evidence type="ECO:0000256" key="6">
    <source>
        <dbReference type="PROSITE-ProRule" id="PRU00108"/>
    </source>
</evidence>
<dbReference type="PROSITE" id="PS00027">
    <property type="entry name" value="HOMEOBOX_1"/>
    <property type="match status" value="1"/>
</dbReference>
<evidence type="ECO:0000259" key="9">
    <source>
        <dbReference type="PROSITE" id="PS51978"/>
    </source>
</evidence>
<keyword evidence="4 6" id="KW-0371">Homeobox</keyword>
<reference evidence="11" key="1">
    <citation type="submission" date="2022-10" db="EMBL/GenBank/DDBJ databases">
        <title>Genome assembly of Pristionchus species.</title>
        <authorList>
            <person name="Yoshida K."/>
            <person name="Sommer R.J."/>
        </authorList>
    </citation>
    <scope>NUCLEOTIDE SEQUENCE [LARGE SCALE GENOMIC DNA]</scope>
    <source>
        <strain evidence="11">RS5460</strain>
    </source>
</reference>
<dbReference type="SMART" id="SM00389">
    <property type="entry name" value="HOX"/>
    <property type="match status" value="1"/>
</dbReference>
<sequence>MLLAEGVMWPEKESHSFLSQPTDHDEYRVQLQQIRHEFMMTMAKREEDMANFSTHTDTMMKEQSLLRPISKLGVEFIVNSIRKKFIQHMLAYKQETCEKLMANKSKFCDARRKRRNFSKKATEILNNFFKNKIESPYPTEEEKEKLAKQCNITVAQVSNWFGNRRIRYKKNLVKVNEERERTEVAMQGQTIPFSAAPQPMMLPAPFMDPSLMAPFHFYFPPY</sequence>
<protein>
    <recommendedName>
        <fullName evidence="12">Homeobox domain-containing protein</fullName>
    </recommendedName>
</protein>
<gene>
    <name evidence="10" type="ORF">PMAYCL1PPCAC_11877</name>
</gene>
<dbReference type="EMBL" id="BTRK01000003">
    <property type="protein sequence ID" value="GMR41682.1"/>
    <property type="molecule type" value="Genomic_DNA"/>
</dbReference>
<comment type="caution">
    <text evidence="10">The sequence shown here is derived from an EMBL/GenBank/DDBJ whole genome shotgun (WGS) entry which is preliminary data.</text>
</comment>
<dbReference type="Gene3D" id="1.10.10.60">
    <property type="entry name" value="Homeodomain-like"/>
    <property type="match status" value="1"/>
</dbReference>
<dbReference type="InterPro" id="IPR009057">
    <property type="entry name" value="Homeodomain-like_sf"/>
</dbReference>
<keyword evidence="11" id="KW-1185">Reference proteome</keyword>
<dbReference type="PROSITE" id="PS50071">
    <property type="entry name" value="HOMEOBOX_2"/>
    <property type="match status" value="1"/>
</dbReference>
<dbReference type="PROSITE" id="PS51978">
    <property type="entry name" value="PBC"/>
    <property type="match status" value="1"/>
</dbReference>
<dbReference type="InterPro" id="IPR001356">
    <property type="entry name" value="HD"/>
</dbReference>
<feature type="domain" description="PBC" evidence="9">
    <location>
        <begin position="1"/>
        <end position="109"/>
    </location>
</feature>
<evidence type="ECO:0008006" key="12">
    <source>
        <dbReference type="Google" id="ProtNLM"/>
    </source>
</evidence>
<proteinExistence type="inferred from homology"/>
<feature type="domain" description="Homeobox" evidence="8">
    <location>
        <begin position="108"/>
        <end position="171"/>
    </location>
</feature>
<evidence type="ECO:0000259" key="8">
    <source>
        <dbReference type="PROSITE" id="PS50071"/>
    </source>
</evidence>
<accession>A0AAN4ZNT7</accession>
<dbReference type="InterPro" id="IPR050224">
    <property type="entry name" value="TALE_homeobox"/>
</dbReference>
<dbReference type="CDD" id="cd00086">
    <property type="entry name" value="homeodomain"/>
    <property type="match status" value="1"/>
</dbReference>
<dbReference type="Proteomes" id="UP001328107">
    <property type="component" value="Unassembled WGS sequence"/>
</dbReference>
<evidence type="ECO:0000313" key="11">
    <source>
        <dbReference type="Proteomes" id="UP001328107"/>
    </source>
</evidence>
<dbReference type="InterPro" id="IPR005542">
    <property type="entry name" value="PBX_PBC_dom"/>
</dbReference>
<comment type="similarity">
    <text evidence="2">Belongs to the TALE/PBX homeobox family.</text>
</comment>